<feature type="domain" description="C2" evidence="31">
    <location>
        <begin position="322"/>
        <end position="458"/>
    </location>
</feature>
<evidence type="ECO:0000256" key="14">
    <source>
        <dbReference type="ARBA" id="ARBA00022837"/>
    </source>
</evidence>
<dbReference type="InterPro" id="IPR031717">
    <property type="entry name" value="ODO-1/KGD_C"/>
</dbReference>
<comment type="similarity">
    <text evidence="6">Belongs to the alpha-ketoglutarate dehydrogenase family.</text>
</comment>
<evidence type="ECO:0000256" key="9">
    <source>
        <dbReference type="ARBA" id="ARBA00022475"/>
    </source>
</evidence>
<dbReference type="CDD" id="cd02016">
    <property type="entry name" value="TPP_E1_OGDC_like"/>
    <property type="match status" value="1"/>
</dbReference>
<dbReference type="GO" id="GO:0004649">
    <property type="term" value="F:poly(ADP-ribose) glycohydrolase activity"/>
    <property type="evidence" value="ECO:0007669"/>
    <property type="project" value="InterPro"/>
</dbReference>
<evidence type="ECO:0000256" key="24">
    <source>
        <dbReference type="ARBA" id="ARBA00023329"/>
    </source>
</evidence>
<dbReference type="InterPro" id="IPR001017">
    <property type="entry name" value="DH_E1"/>
</dbReference>
<evidence type="ECO:0000256" key="20">
    <source>
        <dbReference type="ARBA" id="ARBA00023052"/>
    </source>
</evidence>
<dbReference type="SMART" id="SM01201">
    <property type="entry name" value="FerB"/>
    <property type="match status" value="1"/>
</dbReference>
<comment type="cofactor">
    <cofactor evidence="1">
        <name>Mg(2+)</name>
        <dbReference type="ChEBI" id="CHEBI:18420"/>
    </cofactor>
</comment>
<dbReference type="FunFam" id="2.60.40.150:FF:000034">
    <property type="entry name" value="otoferlin isoform X2"/>
    <property type="match status" value="1"/>
</dbReference>
<dbReference type="FunFam" id="2.60.40.150:FF:000026">
    <property type="entry name" value="dysferlin isoform X2"/>
    <property type="match status" value="1"/>
</dbReference>
<dbReference type="Gene3D" id="3.40.50.11610">
    <property type="entry name" value="Multifunctional 2-oxoglutarate metabolism enzyme, C-terminal domain"/>
    <property type="match status" value="1"/>
</dbReference>
<organism evidence="32 33">
    <name type="scientific">Anabarilius grahami</name>
    <name type="common">Kanglang fish</name>
    <name type="synonym">Barilius grahami</name>
    <dbReference type="NCBI Taxonomy" id="495550"/>
    <lineage>
        <taxon>Eukaryota</taxon>
        <taxon>Metazoa</taxon>
        <taxon>Chordata</taxon>
        <taxon>Craniata</taxon>
        <taxon>Vertebrata</taxon>
        <taxon>Euteleostomi</taxon>
        <taxon>Actinopterygii</taxon>
        <taxon>Neopterygii</taxon>
        <taxon>Teleostei</taxon>
        <taxon>Ostariophysi</taxon>
        <taxon>Cypriniformes</taxon>
        <taxon>Xenocyprididae</taxon>
        <taxon>Xenocypridinae</taxon>
        <taxon>Xenocypridinae incertae sedis</taxon>
        <taxon>Anabarilius</taxon>
    </lineage>
</organism>
<dbReference type="InterPro" id="IPR048362">
    <property type="entry name" value="PARG_helical"/>
</dbReference>
<dbReference type="SMART" id="SM00694">
    <property type="entry name" value="DysFC"/>
    <property type="match status" value="2"/>
</dbReference>
<dbReference type="Pfam" id="PF08151">
    <property type="entry name" value="FerI"/>
    <property type="match status" value="1"/>
</dbReference>
<dbReference type="GO" id="GO:0006096">
    <property type="term" value="P:glycolytic process"/>
    <property type="evidence" value="ECO:0007669"/>
    <property type="project" value="UniProtKB-KW"/>
</dbReference>
<feature type="compositionally biased region" description="Acidic residues" evidence="30">
    <location>
        <begin position="2121"/>
        <end position="2133"/>
    </location>
</feature>
<evidence type="ECO:0000256" key="19">
    <source>
        <dbReference type="ARBA" id="ARBA00023002"/>
    </source>
</evidence>
<dbReference type="InterPro" id="IPR012968">
    <property type="entry name" value="FerIin_dom"/>
</dbReference>
<dbReference type="InterPro" id="IPR037721">
    <property type="entry name" value="Ferlin"/>
</dbReference>
<dbReference type="FunFam" id="2.60.40.150:FF:000009">
    <property type="entry name" value="dysferlin isoform X2"/>
    <property type="match status" value="1"/>
</dbReference>
<dbReference type="InterPro" id="IPR005475">
    <property type="entry name" value="Transketolase-like_Pyr-bd"/>
</dbReference>
<evidence type="ECO:0000259" key="31">
    <source>
        <dbReference type="PROSITE" id="PS50004"/>
    </source>
</evidence>
<dbReference type="Pfam" id="PF22901">
    <property type="entry name" value="dsrm_Ferlin"/>
    <property type="match status" value="1"/>
</dbReference>
<evidence type="ECO:0000256" key="26">
    <source>
        <dbReference type="ARBA" id="ARBA00059442"/>
    </source>
</evidence>
<feature type="domain" description="C2" evidence="31">
    <location>
        <begin position="1479"/>
        <end position="1599"/>
    </location>
</feature>
<dbReference type="Gene3D" id="1.10.287.1150">
    <property type="entry name" value="TPP helical domain"/>
    <property type="match status" value="1"/>
</dbReference>
<keyword evidence="23" id="KW-0324">Glycolysis</keyword>
<dbReference type="Proteomes" id="UP000281406">
    <property type="component" value="Unassembled WGS sequence"/>
</dbReference>
<keyword evidence="22" id="KW-0472">Membrane</keyword>
<keyword evidence="16" id="KW-0809">Transit peptide</keyword>
<dbReference type="InterPro" id="IPR012561">
    <property type="entry name" value="Ferlin_B-domain"/>
</dbReference>
<comment type="subcellular location">
    <subcellularLocation>
        <location evidence="4">Cell membrane</location>
        <topology evidence="4">Single-pass type II membrane protein</topology>
    </subcellularLocation>
    <subcellularLocation>
        <location evidence="5">Cytoplasmic vesicle membrane</location>
        <topology evidence="5">Single-pass type II membrane protein</topology>
    </subcellularLocation>
    <subcellularLocation>
        <location evidence="3">Mitochondrion matrix</location>
    </subcellularLocation>
</comment>
<evidence type="ECO:0000256" key="6">
    <source>
        <dbReference type="ARBA" id="ARBA00006936"/>
    </source>
</evidence>
<evidence type="ECO:0000256" key="2">
    <source>
        <dbReference type="ARBA" id="ARBA00001964"/>
    </source>
</evidence>
<dbReference type="SMART" id="SM00239">
    <property type="entry name" value="C2"/>
    <property type="match status" value="6"/>
</dbReference>
<dbReference type="Pfam" id="PF00168">
    <property type="entry name" value="C2"/>
    <property type="match status" value="6"/>
</dbReference>
<dbReference type="InterPro" id="IPR029061">
    <property type="entry name" value="THDP-binding"/>
</dbReference>
<evidence type="ECO:0000256" key="23">
    <source>
        <dbReference type="ARBA" id="ARBA00023152"/>
    </source>
</evidence>
<evidence type="ECO:0000313" key="32">
    <source>
        <dbReference type="EMBL" id="ROL49603.1"/>
    </source>
</evidence>
<feature type="compositionally biased region" description="Polar residues" evidence="30">
    <location>
        <begin position="2052"/>
        <end position="2063"/>
    </location>
</feature>
<feature type="compositionally biased region" description="Basic residues" evidence="30">
    <location>
        <begin position="186"/>
        <end position="195"/>
    </location>
</feature>
<dbReference type="NCBIfam" id="TIGR00239">
    <property type="entry name" value="2oxo_dh_E1"/>
    <property type="match status" value="1"/>
</dbReference>
<comment type="similarity">
    <text evidence="7">Belongs to the ferlin family.</text>
</comment>
<feature type="region of interest" description="Disordered" evidence="30">
    <location>
        <begin position="150"/>
        <end position="195"/>
    </location>
</feature>
<feature type="compositionally biased region" description="Basic and acidic residues" evidence="30">
    <location>
        <begin position="2170"/>
        <end position="2179"/>
    </location>
</feature>
<dbReference type="InterPro" id="IPR000008">
    <property type="entry name" value="C2_dom"/>
</dbReference>
<gene>
    <name evidence="32" type="ORF">DPX16_15929</name>
</gene>
<evidence type="ECO:0000256" key="8">
    <source>
        <dbReference type="ARBA" id="ARBA00012280"/>
    </source>
</evidence>
<dbReference type="InterPro" id="IPR037726">
    <property type="entry name" value="C2A_Ferlin"/>
</dbReference>
<dbReference type="InterPro" id="IPR035892">
    <property type="entry name" value="C2_domain_sf"/>
</dbReference>
<evidence type="ECO:0000256" key="10">
    <source>
        <dbReference type="ARBA" id="ARBA00022553"/>
    </source>
</evidence>
<keyword evidence="14" id="KW-0106">Calcium</keyword>
<dbReference type="Gene3D" id="2.60.40.150">
    <property type="entry name" value="C2 domain"/>
    <property type="match status" value="5"/>
</dbReference>
<evidence type="ECO:0000256" key="5">
    <source>
        <dbReference type="ARBA" id="ARBA00004483"/>
    </source>
</evidence>
<dbReference type="InterPro" id="IPR037722">
    <property type="entry name" value="C2C_Ferlin"/>
</dbReference>
<dbReference type="Pfam" id="PF08165">
    <property type="entry name" value="FerA"/>
    <property type="match status" value="1"/>
</dbReference>
<dbReference type="SUPFAM" id="SSF49562">
    <property type="entry name" value="C2 domain (Calcium/lipid-binding domain, CaLB)"/>
    <property type="match status" value="7"/>
</dbReference>
<dbReference type="EMBL" id="RJVU01026577">
    <property type="protein sequence ID" value="ROL49603.1"/>
    <property type="molecule type" value="Genomic_DNA"/>
</dbReference>
<dbReference type="Pfam" id="PF20811">
    <property type="entry name" value="PARG_cat_N"/>
    <property type="match status" value="1"/>
</dbReference>
<keyword evidence="11" id="KW-0812">Transmembrane</keyword>
<evidence type="ECO:0000256" key="13">
    <source>
        <dbReference type="ARBA" id="ARBA00022737"/>
    </source>
</evidence>
<dbReference type="SMART" id="SM01200">
    <property type="entry name" value="FerA"/>
    <property type="match status" value="1"/>
</dbReference>
<dbReference type="FunFam" id="1.10.287.1150:FF:000001">
    <property type="entry name" value="2-oxoglutarate dehydrogenase, mitochondrial isoform X1"/>
    <property type="match status" value="1"/>
</dbReference>
<dbReference type="NCBIfam" id="NF008907">
    <property type="entry name" value="PRK12270.1"/>
    <property type="match status" value="1"/>
</dbReference>
<evidence type="ECO:0000313" key="33">
    <source>
        <dbReference type="Proteomes" id="UP000281406"/>
    </source>
</evidence>
<feature type="domain" description="C2" evidence="31">
    <location>
        <begin position="1079"/>
        <end position="1205"/>
    </location>
</feature>
<comment type="catalytic activity">
    <reaction evidence="25">
        <text>N(6)-[(R)-lipoyl]-L-lysyl-[protein] + 2-oxoglutarate + H(+) = N(6)-[(R)-S(8)-succinyldihydrolipoyl]-L-lysyl-[protein] + CO2</text>
        <dbReference type="Rhea" id="RHEA:12188"/>
        <dbReference type="Rhea" id="RHEA-COMP:10474"/>
        <dbReference type="Rhea" id="RHEA-COMP:20092"/>
        <dbReference type="ChEBI" id="CHEBI:15378"/>
        <dbReference type="ChEBI" id="CHEBI:16526"/>
        <dbReference type="ChEBI" id="CHEBI:16810"/>
        <dbReference type="ChEBI" id="CHEBI:83099"/>
        <dbReference type="ChEBI" id="CHEBI:83120"/>
        <dbReference type="EC" id="1.2.4.2"/>
    </reaction>
    <physiologicalReaction direction="left-to-right" evidence="25">
        <dbReference type="Rhea" id="RHEA:12189"/>
    </physiologicalReaction>
</comment>
<dbReference type="InterPro" id="IPR037725">
    <property type="entry name" value="C2F_Ferlin"/>
</dbReference>
<protein>
    <recommendedName>
        <fullName evidence="27">2-oxoglutarate dehydrogenase-like, mitochondrial</fullName>
        <ecNumber evidence="8">1.2.4.2</ecNumber>
    </recommendedName>
    <alternativeName>
        <fullName evidence="28">2-oxoglutarate dehydrogenase complex component E1-like</fullName>
    </alternativeName>
    <alternativeName>
        <fullName evidence="29">Alpha-ketoglutarate dehydrogenase-like</fullName>
    </alternativeName>
</protein>
<feature type="compositionally biased region" description="Basic and acidic residues" evidence="30">
    <location>
        <begin position="1920"/>
        <end position="1931"/>
    </location>
</feature>
<feature type="domain" description="C2" evidence="31">
    <location>
        <begin position="1"/>
        <end position="101"/>
    </location>
</feature>
<dbReference type="CDD" id="cd08373">
    <property type="entry name" value="C2A_Ferlin"/>
    <property type="match status" value="1"/>
</dbReference>
<proteinExistence type="inferred from homology"/>
<feature type="compositionally biased region" description="Polar residues" evidence="30">
    <location>
        <begin position="2153"/>
        <end position="2169"/>
    </location>
</feature>
<evidence type="ECO:0000256" key="12">
    <source>
        <dbReference type="ARBA" id="ARBA00022723"/>
    </source>
</evidence>
<dbReference type="InterPro" id="IPR037720">
    <property type="entry name" value="C2B_Ferlin"/>
</dbReference>
<dbReference type="InterPro" id="IPR046372">
    <property type="entry name" value="PARG_cat_C"/>
</dbReference>
<dbReference type="GO" id="GO:0004591">
    <property type="term" value="F:oxoglutarate dehydrogenase (succinyl-transferring) activity"/>
    <property type="evidence" value="ECO:0007669"/>
    <property type="project" value="UniProtKB-EC"/>
</dbReference>
<dbReference type="GO" id="GO:0046872">
    <property type="term" value="F:metal ion binding"/>
    <property type="evidence" value="ECO:0007669"/>
    <property type="project" value="UniProtKB-KW"/>
</dbReference>
<keyword evidence="17" id="KW-0735">Signal-anchor</keyword>
<dbReference type="InterPro" id="IPR011603">
    <property type="entry name" value="2oxoglutarate_DH_E1"/>
</dbReference>
<keyword evidence="19" id="KW-0560">Oxidoreductase</keyword>
<dbReference type="InterPro" id="IPR055072">
    <property type="entry name" value="Ferlin_DSRM"/>
</dbReference>
<keyword evidence="21" id="KW-0496">Mitochondrion</keyword>
<dbReference type="InterPro" id="IPR037723">
    <property type="entry name" value="C2D_Ferlin"/>
</dbReference>
<evidence type="ECO:0000256" key="1">
    <source>
        <dbReference type="ARBA" id="ARBA00001946"/>
    </source>
</evidence>
<evidence type="ECO:0000256" key="15">
    <source>
        <dbReference type="ARBA" id="ARBA00022842"/>
    </source>
</evidence>
<dbReference type="GO" id="GO:0006282">
    <property type="term" value="P:regulation of DNA repair"/>
    <property type="evidence" value="ECO:0007669"/>
    <property type="project" value="InterPro"/>
</dbReference>
<keyword evidence="15" id="KW-0460">Magnesium</keyword>
<dbReference type="SMART" id="SM00861">
    <property type="entry name" value="Transket_pyr"/>
    <property type="match status" value="1"/>
</dbReference>
<evidence type="ECO:0000256" key="3">
    <source>
        <dbReference type="ARBA" id="ARBA00004305"/>
    </source>
</evidence>
<keyword evidence="12" id="KW-0479">Metal-binding</keyword>
<dbReference type="PROSITE" id="PS50004">
    <property type="entry name" value="C2"/>
    <property type="match status" value="6"/>
</dbReference>
<keyword evidence="24" id="KW-0968">Cytoplasmic vesicle</keyword>
<accession>A0A3N0YTS0</accession>
<feature type="region of interest" description="Disordered" evidence="30">
    <location>
        <begin position="1914"/>
        <end position="1952"/>
    </location>
</feature>
<dbReference type="Pfam" id="PF02779">
    <property type="entry name" value="Transket_pyr"/>
    <property type="match status" value="1"/>
</dbReference>
<evidence type="ECO:0000256" key="16">
    <source>
        <dbReference type="ARBA" id="ARBA00022946"/>
    </source>
</evidence>
<dbReference type="Gene3D" id="3.40.50.970">
    <property type="match status" value="1"/>
</dbReference>
<reference evidence="32 33" key="1">
    <citation type="submission" date="2018-10" db="EMBL/GenBank/DDBJ databases">
        <title>Genome assembly for a Yunnan-Guizhou Plateau 3E fish, Anabarilius grahami (Regan), and its evolutionary and genetic applications.</title>
        <authorList>
            <person name="Jiang W."/>
        </authorList>
    </citation>
    <scope>NUCLEOTIDE SEQUENCE [LARGE SCALE GENOMIC DNA]</scope>
    <source>
        <strain evidence="32">AG-KIZ</strain>
        <tissue evidence="32">Muscle</tissue>
    </source>
</reference>
<evidence type="ECO:0000256" key="22">
    <source>
        <dbReference type="ARBA" id="ARBA00023136"/>
    </source>
</evidence>
<dbReference type="FunFam" id="3.40.50.12470:FF:000001">
    <property type="entry name" value="2-oxoglutarate dehydrogenase, mitochondrial isoform X1"/>
    <property type="match status" value="1"/>
</dbReference>
<dbReference type="Pfam" id="PF16870">
    <property type="entry name" value="OxoGdeHyase_C"/>
    <property type="match status" value="1"/>
</dbReference>
<dbReference type="EC" id="1.2.4.2" evidence="8"/>
<evidence type="ECO:0000256" key="27">
    <source>
        <dbReference type="ARBA" id="ARBA00068875"/>
    </source>
</evidence>
<name>A0A3N0YTS0_ANAGA</name>
<evidence type="ECO:0000256" key="11">
    <source>
        <dbReference type="ARBA" id="ARBA00022692"/>
    </source>
</evidence>
<feature type="domain" description="C2" evidence="31">
    <location>
        <begin position="1715"/>
        <end position="1865"/>
    </location>
</feature>
<evidence type="ECO:0000256" key="29">
    <source>
        <dbReference type="ARBA" id="ARBA00079737"/>
    </source>
</evidence>
<dbReference type="GO" id="GO:0007009">
    <property type="term" value="P:plasma membrane organization"/>
    <property type="evidence" value="ECO:0007669"/>
    <property type="project" value="TreeGrafter"/>
</dbReference>
<dbReference type="PANTHER" id="PTHR12546">
    <property type="entry name" value="FER-1-LIKE"/>
    <property type="match status" value="1"/>
</dbReference>
<dbReference type="OrthoDB" id="413077at2759"/>
<evidence type="ECO:0000256" key="18">
    <source>
        <dbReference type="ARBA" id="ARBA00022989"/>
    </source>
</evidence>
<evidence type="ECO:0000256" key="28">
    <source>
        <dbReference type="ARBA" id="ARBA00077399"/>
    </source>
</evidence>
<dbReference type="CDD" id="cd04037">
    <property type="entry name" value="C2E_Ferlin"/>
    <property type="match status" value="1"/>
</dbReference>
<dbReference type="GO" id="GO:0005759">
    <property type="term" value="C:mitochondrial matrix"/>
    <property type="evidence" value="ECO:0007669"/>
    <property type="project" value="UniProtKB-SubCell"/>
</dbReference>
<dbReference type="InterPro" id="IPR032106">
    <property type="entry name" value="2-oxogl_dehyd_N"/>
</dbReference>
<keyword evidence="9" id="KW-1003">Cell membrane</keyword>
<evidence type="ECO:0000256" key="17">
    <source>
        <dbReference type="ARBA" id="ARBA00022968"/>
    </source>
</evidence>
<keyword evidence="13" id="KW-0677">Repeat</keyword>
<dbReference type="GO" id="GO:0030659">
    <property type="term" value="C:cytoplasmic vesicle membrane"/>
    <property type="evidence" value="ECO:0007669"/>
    <property type="project" value="UniProtKB-SubCell"/>
</dbReference>
<dbReference type="Pfam" id="PF05028">
    <property type="entry name" value="PARG_cat_C"/>
    <property type="match status" value="1"/>
</dbReference>
<keyword evidence="18" id="KW-1133">Transmembrane helix</keyword>
<keyword evidence="10" id="KW-0597">Phosphoprotein</keyword>
<feature type="region of interest" description="Disordered" evidence="30">
    <location>
        <begin position="2011"/>
        <end position="2073"/>
    </location>
</feature>
<comment type="function">
    <text evidence="26">2-oxoglutarate dehydrogenase (E1-like) component of the 2-oxoglutarate dehydrogenase multienzyme complex (OGDHC) which mediates the decarboxylation of alpha-ketoglutarate in the tricarboxylic acid cycle. The OGDHC complex catalyzes the overall conversion of 2-oxoglutarate to succinyl-CoA and CO(2) while reducing NAD(+) to NADH. The OGDHC complex is mainly active in the mitochondrion. Involved in the inhibition of cell proliferation and in apoptosis.</text>
</comment>
<dbReference type="CDD" id="cd04017">
    <property type="entry name" value="C2D_Ferlin"/>
    <property type="match status" value="1"/>
</dbReference>
<feature type="region of interest" description="Disordered" evidence="30">
    <location>
        <begin position="1464"/>
        <end position="1488"/>
    </location>
</feature>
<dbReference type="SMART" id="SM00693">
    <property type="entry name" value="DysFN"/>
    <property type="match status" value="2"/>
</dbReference>
<evidence type="ECO:0000256" key="25">
    <source>
        <dbReference type="ARBA" id="ARBA00051042"/>
    </source>
</evidence>
<dbReference type="CDD" id="cd08374">
    <property type="entry name" value="C2F_Ferlin"/>
    <property type="match status" value="1"/>
</dbReference>
<dbReference type="NCBIfam" id="NF006914">
    <property type="entry name" value="PRK09404.1"/>
    <property type="match status" value="1"/>
</dbReference>
<evidence type="ECO:0000256" key="4">
    <source>
        <dbReference type="ARBA" id="ARBA00004401"/>
    </source>
</evidence>
<dbReference type="FunFam" id="3.40.50.970:FF:000002">
    <property type="entry name" value="2-oxoglutarate dehydrogenase, E1 component"/>
    <property type="match status" value="1"/>
</dbReference>
<dbReference type="InterPro" id="IPR012560">
    <property type="entry name" value="Ferlin_A-domain"/>
</dbReference>
<keyword evidence="33" id="KW-1185">Reference proteome</keyword>
<dbReference type="Pfam" id="PF00676">
    <property type="entry name" value="E1_dh"/>
    <property type="match status" value="1"/>
</dbReference>
<evidence type="ECO:0000256" key="21">
    <source>
        <dbReference type="ARBA" id="ARBA00023128"/>
    </source>
</evidence>
<dbReference type="FunFam" id="3.40.50.11610:FF:000003">
    <property type="entry name" value="2-oxoglutarate dehydrogenase, isoform X4"/>
    <property type="match status" value="1"/>
</dbReference>
<keyword evidence="20" id="KW-0786">Thiamine pyrophosphate</keyword>
<dbReference type="Gene3D" id="3.40.50.12470">
    <property type="match status" value="1"/>
</dbReference>
<dbReference type="InterPro" id="IPR006614">
    <property type="entry name" value="Peroxin/Ferlin"/>
</dbReference>
<dbReference type="CDD" id="cd04011">
    <property type="entry name" value="C2B_Ferlin"/>
    <property type="match status" value="1"/>
</dbReference>
<dbReference type="SMART" id="SM01202">
    <property type="entry name" value="FerI"/>
    <property type="match status" value="1"/>
</dbReference>
<dbReference type="SUPFAM" id="SSF52518">
    <property type="entry name" value="Thiamin diphosphate-binding fold (THDP-binding)"/>
    <property type="match status" value="2"/>
</dbReference>
<comment type="caution">
    <text evidence="32">The sequence shown here is derived from an EMBL/GenBank/DDBJ whole genome shotgun (WGS) entry which is preliminary data.</text>
</comment>
<dbReference type="Pfam" id="PF08150">
    <property type="entry name" value="FerB"/>
    <property type="match status" value="1"/>
</dbReference>
<dbReference type="CDD" id="cd04018">
    <property type="entry name" value="C2C_Ferlin"/>
    <property type="match status" value="1"/>
</dbReference>
<evidence type="ECO:0000256" key="30">
    <source>
        <dbReference type="SAM" id="MobiDB-lite"/>
    </source>
</evidence>
<dbReference type="InterPro" id="IPR042179">
    <property type="entry name" value="KGD_C_sf"/>
</dbReference>
<dbReference type="GO" id="GO:0005886">
    <property type="term" value="C:plasma membrane"/>
    <property type="evidence" value="ECO:0007669"/>
    <property type="project" value="UniProtKB-SubCell"/>
</dbReference>
<feature type="domain" description="C2" evidence="31">
    <location>
        <begin position="1239"/>
        <end position="1367"/>
    </location>
</feature>
<comment type="cofactor">
    <cofactor evidence="2">
        <name>thiamine diphosphate</name>
        <dbReference type="ChEBI" id="CHEBI:58937"/>
    </cofactor>
</comment>
<dbReference type="GO" id="GO:0030976">
    <property type="term" value="F:thiamine pyrophosphate binding"/>
    <property type="evidence" value="ECO:0007669"/>
    <property type="project" value="InterPro"/>
</dbReference>
<dbReference type="PANTHER" id="PTHR12546:SF55">
    <property type="entry name" value="MYOFERLIN"/>
    <property type="match status" value="1"/>
</dbReference>
<feature type="compositionally biased region" description="Polar residues" evidence="30">
    <location>
        <begin position="2011"/>
        <end position="2030"/>
    </location>
</feature>
<sequence>MLKVVVESAKGIPKKTLGIPDPIAAIIFKGEKKKTKTIDKELNPVWNEILEFDLKGSPLDSSSFIDVVVKDYETIGKDKFIGSAKISLKELAAGQTRSLPSKNIPLINEKKQEIGATINLTIGYEPPASTVPNPNDQNIGDALTGDTAVGEEEKGVDSDEDADVAEPGAPGGSSSGQPGKKDSKKLVRTTRKRTKALANKPQDFQIRVRVIEGRQLPGNNIKPVTKIFFYNVNMLPSELFDESIMIRVYNAYSLRADSLMGEFKLDVGYVYDEPGHAIMRKWLLLSDPDDSISGARGYLKVSMFIVGTGDELPVEKREANEELDDIESNLLLPAGVALRWATLSLKIYRAEDMPQMDDAFAQTVKHIFGGTDDKKNLVDPFLEVSFAGKKVCTKIVEKNANPEWNQLIHLQVKFPSMCERIKLTAFDWDRLSRNDVIGTTYLNLTKIASSGGEIEVDTTEAELGFLPAFGPCYINLYGSPREFTGLPDPYEDLNYGKGEGVAYRGRVLIELSTQLDDKTDKKVEDISNDDILVAQKYQRRRKYSLCAVFHSSCMLQEPGEPIQFEVSIGNYGNKLDSTCKPLASTTQYSCAVFDGNHYYYLPWADSKPVVILTSFWEDISHRLDAVNIIVFISDRLQSNIISLKTAILAKVSDSRLAEIWLKLITQLIDDLSSYQVPDLEGKPNLTALDIQIKNLRDKTMSSVKEAAIRMREEAVDVKATMADIEDWLERLQQITEEPQNSMPDVVIWMLRGEKRVAYARVPANQVLYSTHIDQAIGKYCGRTQTIFMQYPMDKNKGLKIPVQLRVNMWLGLSAHEKKFNSFAEGTFSVYAEMYENQAQVFGKWGTTGLVGRHKFSDVTGKVKLKQERFMPPRSWEWEGDWFIDPERCLLTEADAGHSEFTDEVYQNETRYPGGEWKPAAEPFTDVNGEKAQNPAEIECPPGWIWEDDWNFDSNRAVDEKGWEYGVTIPPDDKPRSWVAAEKMYHIHRRKRLVRPRRKISDMPTVEKKDLGDGWEYSSLIGWKFHRKERSSDTFRRRRWRRKMAPSERVGASAIFNLEGALGIDDDEKGSKKDTAKLFGANTPTVSCRFDKSFIYHLRVYVYQAKNLLPMDKDSFSDPYVHVSFLHVSKTTEIIKSSLNPTWDQTLIFDDIEIYGDPQTIAHNPPSIVLEVYDSDQVGKDEAMGRCTCPPVVKLNPATPLIPKLLWFPITMKGRNAGEVLVAAELLLKDKANDVNLPLVPPRRSENLYMVPQGIRPVVQLTAVEILAWGLRNMKTYQLAAVSSPSLIVECGGQIVQTAIIKNIKKNPNFPGSVLFLKVLLPKDEIYTPPIVLKVIDHRPFGRKPVVGQCTINSLEEFRCDPYIGTTEVAMSAKVAMMTAAPRDVIIDIGDRMPSPSKQEEDTVDWWSKFYASINEHEKCGPYLQKGYDTLTVYDTELEAVPEFRGLTDFCNTFKLQRGKMEDEEEDPSVVGEFKANDPNVSDPPRQFRELPESCPQECLVRIYIIRCLDLQPKDNNGMCDPYIKISLGKKIIDDRDHYKPNTLNPDFGRVFELNCYIPQDKDLKISVYDYDLLSSDEKVGETIIDLENRLLSRFGSHCGIPKSYCVSGVNQWRDQLKPSQILQNLARMRGIPAPHIADDGSFVSFGGREYRLDELEANKSIHQHLGLPKERICLHVLRRQGLVPEYVETRTLYSSYQPTLSQGKIQMWVEIFPKNIGIPGPLCDITPRKPKKYFLRAIIWNTTEVILDETSITGENMSDIYVKGWMPGMEDDKQKTDVHYRSLDGDGNFNWRFVFGFDYLPAEQLCLVSTKEHFWSLDKTEFRIPPKLIIQIWDNDKFSLDDYLGTVELDMLHLIPPAKTPEKCSLSMLTQTGKSLTPTSLFSQKSVRGWWPCAMEDDGKKILAGKVEMTLEVVEENEADERPAGKGRDEPNMNPKLDPPNHEDGDVSEGTGSDLHEAIEKEESSQADAGNSENLCESARKCTDQNDDLVGHIQSSAPNCGMDSKAIAYATSSNDASSQTKPSNGEQAFESNPPDASLGKETCTSTEKSETNLNLSVNDTSDTSSKDVETSPACKVLLPSNSEENAPACSKLQESHSGVCSVVETKPPIPSPEAVENVTNESEETPMETDDTEGQNSGAGAFVPENGDKVEPESNQTQTSFSESEQVSAEQKEPEWRGTPVEELRRMPRCGQSLPHLRATYNHKILIRTDLLKEGQVPVPYPGKYNDFWDDVTVKMPCSEKNLFPVESEDGGGVQSRWDLIHTALGGDFKRSHDIRGLESYEVKHLFNVTFPKMVKLVLDTPKICTQPIPLLKTRMNQSLTMSQEQIACLLANAFFCTFPRRNSRKSEYGNYPEINFYRLFEGSNFRKIEKLKTLLCYFRRVTESMPTGLVTFTRQCLSNIPKWESSKTQLTRLHITCKGTIENEGYGMLQSELELSDLISEIIWQPANLPPLFFSISLRRLWPSQLNNFAADEYVFLFVLQVDFANRMVGGGVTGMGLVQEEIRFLINPELIVSRLFTEALDHDECLIITGTEQYSKYSGYAESFKWKANHKDEIPRDGWQRRCTEIVAMDALKYRNFMEQFQPEKMNRELNKAYCSFMRPGANPQNLSAVATGNWGCGAFGGDTNLKALLQLMAASEAGRDVAYFTFGDERLMRDVHDLYIFLKDNCVTVARACGLWDGFDVGEIIGQKRNSILNHARQTASELHRTIFICTQLKVKFIWFADMSQLRSLAGALRNSSQWMRGHVGTGRRVFDPRRNCSSGAPEPSLAACSSSYVVEMYYAWLEDHKNVHESWDAYFRNAQASSSEESGEKRLSTLLQGRGQSQTPAMSEKVVEDHLAVHTLIRAYQVRGHHVARLDPLGILTADLDSFVPSDLITSIDKLGSYGLEESDLDKSFQLPLTTFIGGNESTLPLREIIHRLETSYCGHTGVEFMFINNMEQCQWIRQKFETPGIMTFSDREKRTLLARLVRSTRFEDFLARKWSSEKRFGLEGCEVLIPALKMIIDKSSEAGIESVIMGMPHRGRLNVLANVVRKDLDQIFCQFDPKLEAADEGSGDVKYHLGMYHERINRETDKNITLSLMANPSHLEAVDPVVQGKTKADQFYRGDTEGRRVVMSILIHGDAAFAGQGVVYETFHLSELPSYTTYGTIHVVVNNQIGFTTDPRMARSSPYPTDVARVVNAPIFHVNADDPEAVMYVCKVAAEWRSTFNKDVVIDLVCYRRFGHNEMDEPMFTQPLMYKQIRKQEHVLKKYADKLISEGVVTLQEFEEEVAKYDKICEEAYTSSKDEKILHIRHWLDSPWPDFFKPDGEPKSMSCPPTGLSEEMLGHIGAVASSVPLKDFAIHSGLSRILRGRADMVAKRTVDWALAEYMAFGSLLKDGIHVRLSGQDVERGTFSHRHHVLHDQEVDKRFCVPMNHLWQNQALYTVCNSSLSEYGVLGFELGFAMANPNALVCWEAQFGDFHNTAQCIIDQFISAGQAKWVRHNGIILLLPHGMEGMGPEHSSARPERFLQMSKDDPDRYPEYTGDFEVQQLHDCNWIVVNCSTPASYFHVLRRQILLPFRKPLIIFTPKSLLRLPEARSSFDEMITGTKFLRIIPDESPASKNPKKVKRVIFCTGKVYYELAKERKQLQLEEDVAIVRLEQISPFPFDLIKAEVEKYSNAELIWCQEEHKNMGYYDYIRPRFLTVHHKNPIWYVGRDPAAAPATGNKFTHLTELKRFLDTAFNLEAFKGRNF</sequence>
<feature type="region of interest" description="Disordered" evidence="30">
    <location>
        <begin position="2102"/>
        <end position="2179"/>
    </location>
</feature>
<dbReference type="InterPro" id="IPR037724">
    <property type="entry name" value="C2E_Ferlin"/>
</dbReference>
<evidence type="ECO:0000256" key="7">
    <source>
        <dbReference type="ARBA" id="ARBA00007561"/>
    </source>
</evidence>
<dbReference type="Pfam" id="PF16078">
    <property type="entry name" value="2-oxogl_dehyd_N"/>
    <property type="match status" value="1"/>
</dbReference>